<keyword evidence="3" id="KW-0813">Transport</keyword>
<dbReference type="GO" id="GO:0048278">
    <property type="term" value="P:vesicle docking"/>
    <property type="evidence" value="ECO:0007669"/>
    <property type="project" value="TreeGrafter"/>
</dbReference>
<organism evidence="11 12">
    <name type="scientific">Tribonema minus</name>
    <dbReference type="NCBI Taxonomy" id="303371"/>
    <lineage>
        <taxon>Eukaryota</taxon>
        <taxon>Sar</taxon>
        <taxon>Stramenopiles</taxon>
        <taxon>Ochrophyta</taxon>
        <taxon>PX clade</taxon>
        <taxon>Xanthophyceae</taxon>
        <taxon>Tribonematales</taxon>
        <taxon>Tribonemataceae</taxon>
        <taxon>Tribonema</taxon>
    </lineage>
</organism>
<evidence type="ECO:0000256" key="7">
    <source>
        <dbReference type="ARBA" id="ARBA00023136"/>
    </source>
</evidence>
<evidence type="ECO:0000256" key="9">
    <source>
        <dbReference type="SAM" id="Phobius"/>
    </source>
</evidence>
<dbReference type="InterPro" id="IPR045242">
    <property type="entry name" value="Syntaxin"/>
</dbReference>
<dbReference type="SMART" id="SM00397">
    <property type="entry name" value="t_SNARE"/>
    <property type="match status" value="1"/>
</dbReference>
<sequence>MTDRTGDFLSMVAALPPPPPMDAKKMHIAPSVSTLSEFHGATSSIAKEIHVTSQKLSQLTKLVQSRGLFNDPAQEINELVHDIKQDIQGINTQLDQAQTYVDSRKTQMAGGAQGQHANHSINVVGQLKAELLNATKTFKDVLQVRSSKLKEQAERKNTFFNQPSAVTLGKPAVYKPLTMSPTLPPPPKGGAWSSPEGGRGPPNSGGGGLNGSRHGGVSLPRPGMVSAPPDDGDENGGPQEMVPLIPSQQQRLQQAQLIPEQGYLEARSTAMQEVESHILELGTVFNRLATMLQDQRELVESVHDNVEDAEANVNRGQLALLGTLRALQSNRMLVAKVSGILVLFVLLFIIFLA</sequence>
<keyword evidence="6" id="KW-0175">Coiled coil</keyword>
<name>A0A835ZBM9_9STRA</name>
<keyword evidence="12" id="KW-1185">Reference proteome</keyword>
<dbReference type="OrthoDB" id="421009at2759"/>
<evidence type="ECO:0000256" key="3">
    <source>
        <dbReference type="ARBA" id="ARBA00022448"/>
    </source>
</evidence>
<comment type="caution">
    <text evidence="11">The sequence shown here is derived from an EMBL/GenBank/DDBJ whole genome shotgun (WGS) entry which is preliminary data.</text>
</comment>
<evidence type="ECO:0000256" key="5">
    <source>
        <dbReference type="ARBA" id="ARBA00022989"/>
    </source>
</evidence>
<accession>A0A835ZBM9</accession>
<gene>
    <name evidence="11" type="ORF">JKP88DRAFT_271902</name>
</gene>
<dbReference type="GO" id="GO:0006886">
    <property type="term" value="P:intracellular protein transport"/>
    <property type="evidence" value="ECO:0007669"/>
    <property type="project" value="TreeGrafter"/>
</dbReference>
<keyword evidence="7 9" id="KW-0472">Membrane</keyword>
<dbReference type="GO" id="GO:0005484">
    <property type="term" value="F:SNAP receptor activity"/>
    <property type="evidence" value="ECO:0007669"/>
    <property type="project" value="TreeGrafter"/>
</dbReference>
<dbReference type="PANTHER" id="PTHR19957:SF3">
    <property type="entry name" value="SYNTAXIN-5"/>
    <property type="match status" value="1"/>
</dbReference>
<dbReference type="GO" id="GO:0006906">
    <property type="term" value="P:vesicle fusion"/>
    <property type="evidence" value="ECO:0007669"/>
    <property type="project" value="TreeGrafter"/>
</dbReference>
<dbReference type="GO" id="GO:0006888">
    <property type="term" value="P:endoplasmic reticulum to Golgi vesicle-mediated transport"/>
    <property type="evidence" value="ECO:0007669"/>
    <property type="project" value="TreeGrafter"/>
</dbReference>
<keyword evidence="4 9" id="KW-0812">Transmembrane</keyword>
<reference evidence="11" key="1">
    <citation type="submission" date="2021-02" db="EMBL/GenBank/DDBJ databases">
        <title>First Annotated Genome of the Yellow-green Alga Tribonema minus.</title>
        <authorList>
            <person name="Mahan K.M."/>
        </authorList>
    </citation>
    <scope>NUCLEOTIDE SEQUENCE</scope>
    <source>
        <strain evidence="11">UTEX B ZZ1240</strain>
    </source>
</reference>
<evidence type="ECO:0000256" key="6">
    <source>
        <dbReference type="ARBA" id="ARBA00023054"/>
    </source>
</evidence>
<dbReference type="PANTHER" id="PTHR19957">
    <property type="entry name" value="SYNTAXIN"/>
    <property type="match status" value="1"/>
</dbReference>
<dbReference type="EMBL" id="JAFCMP010000116">
    <property type="protein sequence ID" value="KAG5185958.1"/>
    <property type="molecule type" value="Genomic_DNA"/>
</dbReference>
<proteinExistence type="inferred from homology"/>
<evidence type="ECO:0000313" key="12">
    <source>
        <dbReference type="Proteomes" id="UP000664859"/>
    </source>
</evidence>
<comment type="similarity">
    <text evidence="2">Belongs to the syntaxin family.</text>
</comment>
<dbReference type="SUPFAM" id="SSF47661">
    <property type="entry name" value="t-snare proteins"/>
    <property type="match status" value="1"/>
</dbReference>
<dbReference type="InterPro" id="IPR000727">
    <property type="entry name" value="T_SNARE_dom"/>
</dbReference>
<keyword evidence="5 9" id="KW-1133">Transmembrane helix</keyword>
<keyword evidence="11" id="KW-0675">Receptor</keyword>
<evidence type="ECO:0000259" key="10">
    <source>
        <dbReference type="PROSITE" id="PS50192"/>
    </source>
</evidence>
<evidence type="ECO:0000313" key="11">
    <source>
        <dbReference type="EMBL" id="KAG5185958.1"/>
    </source>
</evidence>
<feature type="compositionally biased region" description="Gly residues" evidence="8">
    <location>
        <begin position="197"/>
        <end position="214"/>
    </location>
</feature>
<dbReference type="CDD" id="cd15844">
    <property type="entry name" value="SNARE_syntaxin5"/>
    <property type="match status" value="1"/>
</dbReference>
<feature type="domain" description="T-SNARE coiled-coil homology" evidence="10">
    <location>
        <begin position="261"/>
        <end position="323"/>
    </location>
</feature>
<protein>
    <submittedName>
        <fullName evidence="11">Soluble NSF attachment protein receptor</fullName>
    </submittedName>
</protein>
<dbReference type="GO" id="GO:0000139">
    <property type="term" value="C:Golgi membrane"/>
    <property type="evidence" value="ECO:0007669"/>
    <property type="project" value="TreeGrafter"/>
</dbReference>
<feature type="region of interest" description="Disordered" evidence="8">
    <location>
        <begin position="177"/>
        <end position="242"/>
    </location>
</feature>
<comment type="subcellular location">
    <subcellularLocation>
        <location evidence="1">Membrane</location>
        <topology evidence="1">Single-pass type IV membrane protein</topology>
    </subcellularLocation>
</comment>
<evidence type="ECO:0000256" key="2">
    <source>
        <dbReference type="ARBA" id="ARBA00009063"/>
    </source>
</evidence>
<dbReference type="Proteomes" id="UP000664859">
    <property type="component" value="Unassembled WGS sequence"/>
</dbReference>
<feature type="transmembrane region" description="Helical" evidence="9">
    <location>
        <begin position="333"/>
        <end position="352"/>
    </location>
</feature>
<dbReference type="GO" id="GO:0031201">
    <property type="term" value="C:SNARE complex"/>
    <property type="evidence" value="ECO:0007669"/>
    <property type="project" value="TreeGrafter"/>
</dbReference>
<dbReference type="GO" id="GO:0000149">
    <property type="term" value="F:SNARE binding"/>
    <property type="evidence" value="ECO:0007669"/>
    <property type="project" value="TreeGrafter"/>
</dbReference>
<dbReference type="PROSITE" id="PS50192">
    <property type="entry name" value="T_SNARE"/>
    <property type="match status" value="1"/>
</dbReference>
<dbReference type="Gene3D" id="1.20.58.70">
    <property type="match status" value="1"/>
</dbReference>
<evidence type="ECO:0000256" key="4">
    <source>
        <dbReference type="ARBA" id="ARBA00022692"/>
    </source>
</evidence>
<dbReference type="AlphaFoldDB" id="A0A835ZBM9"/>
<dbReference type="InterPro" id="IPR010989">
    <property type="entry name" value="SNARE"/>
</dbReference>
<evidence type="ECO:0000256" key="1">
    <source>
        <dbReference type="ARBA" id="ARBA00004211"/>
    </source>
</evidence>
<evidence type="ECO:0000256" key="8">
    <source>
        <dbReference type="SAM" id="MobiDB-lite"/>
    </source>
</evidence>